<evidence type="ECO:0000313" key="1">
    <source>
        <dbReference type="EMBL" id="DAE04804.1"/>
    </source>
</evidence>
<sequence>MTKDEYLYALASVKMDGDYCDEKQYSVLQKLIEEHFDNPPLKFEDLHEGMWVWDDKTKSYIYIFKPLEWEPVRGIRYASHIITNSVEGYYMDFEGNRFYRREVPQEGQENE</sequence>
<accession>A0A8S5PF09</accession>
<proteinExistence type="predicted"/>
<protein>
    <submittedName>
        <fullName evidence="1">Uncharacterized protein</fullName>
    </submittedName>
</protein>
<name>A0A8S5PF09_9CAUD</name>
<organism evidence="1">
    <name type="scientific">Siphoviridae sp. ctorp6</name>
    <dbReference type="NCBI Taxonomy" id="2825673"/>
    <lineage>
        <taxon>Viruses</taxon>
        <taxon>Duplodnaviria</taxon>
        <taxon>Heunggongvirae</taxon>
        <taxon>Uroviricota</taxon>
        <taxon>Caudoviricetes</taxon>
    </lineage>
</organism>
<dbReference type="EMBL" id="BK015394">
    <property type="protein sequence ID" value="DAE04804.1"/>
    <property type="molecule type" value="Genomic_DNA"/>
</dbReference>
<reference evidence="1" key="1">
    <citation type="journal article" date="2021" name="Proc. Natl. Acad. Sci. U.S.A.">
        <title>A Catalog of Tens of Thousands of Viruses from Human Metagenomes Reveals Hidden Associations with Chronic Diseases.</title>
        <authorList>
            <person name="Tisza M.J."/>
            <person name="Buck C.B."/>
        </authorList>
    </citation>
    <scope>NUCLEOTIDE SEQUENCE</scope>
    <source>
        <strain evidence="1">Ctorp6</strain>
    </source>
</reference>